<dbReference type="EMBL" id="LHZG01000172">
    <property type="protein sequence ID" value="KXV18177.1"/>
    <property type="molecule type" value="Genomic_DNA"/>
</dbReference>
<keyword evidence="2" id="KW-0813">Transport</keyword>
<reference evidence="5 6" key="1">
    <citation type="submission" date="2015-06" db="EMBL/GenBank/DDBJ databases">
        <title>Improved classification and identification of acetic acid bacteria using matrix-assisted laser desorption/ionization time-of-flight mass spectrometry; Gluconobacter nephelii and Gluconobacter uchimurae are later heterotypic synonyms of Gluconobacter japonicus and Gluconobacter oxydans, respectively.</title>
        <authorList>
            <person name="Li L."/>
            <person name="Cleenwerck I."/>
            <person name="De Vuyst L."/>
            <person name="Vandamme P."/>
        </authorList>
    </citation>
    <scope>NUCLEOTIDE SEQUENCE [LARGE SCALE GENOMIC DNA]</scope>
    <source>
        <strain evidence="5 6">LMG 1676</strain>
    </source>
</reference>
<dbReference type="GO" id="GO:0016020">
    <property type="term" value="C:membrane"/>
    <property type="evidence" value="ECO:0007669"/>
    <property type="project" value="InterPro"/>
</dbReference>
<protein>
    <submittedName>
        <fullName evidence="5">RND transporter</fullName>
    </submittedName>
</protein>
<comment type="caution">
    <text evidence="5">The sequence shown here is derived from an EMBL/GenBank/DDBJ whole genome shotgun (WGS) entry which is preliminary data.</text>
</comment>
<dbReference type="GO" id="GO:0022857">
    <property type="term" value="F:transmembrane transporter activity"/>
    <property type="evidence" value="ECO:0007669"/>
    <property type="project" value="InterPro"/>
</dbReference>
<proteinExistence type="inferred from homology"/>
<dbReference type="AlphaFoldDB" id="A0A149RUV9"/>
<dbReference type="InterPro" id="IPR058792">
    <property type="entry name" value="Beta-barrel_RND_2"/>
</dbReference>
<dbReference type="Proteomes" id="UP000075655">
    <property type="component" value="Unassembled WGS sequence"/>
</dbReference>
<feature type="domain" description="CzcB-like C-terminal circularly permuted SH3-like" evidence="4">
    <location>
        <begin position="309"/>
        <end position="370"/>
    </location>
</feature>
<comment type="similarity">
    <text evidence="1">Belongs to the membrane fusion protein (MFP) (TC 8.A.1) family.</text>
</comment>
<dbReference type="InterPro" id="IPR006143">
    <property type="entry name" value="RND_pump_MFP"/>
</dbReference>
<dbReference type="Gene3D" id="2.40.50.100">
    <property type="match status" value="1"/>
</dbReference>
<dbReference type="InterPro" id="IPR051909">
    <property type="entry name" value="MFP_Cation_Efflux"/>
</dbReference>
<sequence length="382" mass="40176">MFCLSGALTQPAFATDDEQTITMGAAARANAKLVISVVQHGTLGENLDAMGTVMSDASRIVRIHPAGSGKILNVAVVPGQHVRKGEVLLTYQDHSLHLVRLEMTKAQSALSTAQAAYQNAAAAYSRSRDLEGITVAAGETRHRLALFKAARDDITARQADVDTLQHQLDEEYNSVTESDKGQITPTDETSSIISPTTSEVQSVLVGVADDISPATELVALADMSSVWIVSDILPQDAAQIVEGGEQTTELPADGAMTLLTSKITSVGDLADPVTGLVRVISRAANPGGHLHPGMFLNTHLPTRARTEGIIVPESAVTEINGISTVFLPVGPDRFRPQEVHVGAESAGQKVIVSGLTVGDRIVTHGAFALKAIIQTSDLSDGD</sequence>
<evidence type="ECO:0000259" key="4">
    <source>
        <dbReference type="Pfam" id="PF25975"/>
    </source>
</evidence>
<organism evidence="5 6">
    <name type="scientific">Gluconobacter oxydans</name>
    <name type="common">Gluconobacter suboxydans</name>
    <dbReference type="NCBI Taxonomy" id="442"/>
    <lineage>
        <taxon>Bacteria</taxon>
        <taxon>Pseudomonadati</taxon>
        <taxon>Pseudomonadota</taxon>
        <taxon>Alphaproteobacteria</taxon>
        <taxon>Acetobacterales</taxon>
        <taxon>Acetobacteraceae</taxon>
        <taxon>Gluconobacter</taxon>
    </lineage>
</organism>
<dbReference type="InterPro" id="IPR058649">
    <property type="entry name" value="CzcB_C"/>
</dbReference>
<dbReference type="PANTHER" id="PTHR30097">
    <property type="entry name" value="CATION EFFLUX SYSTEM PROTEIN CUSB"/>
    <property type="match status" value="1"/>
</dbReference>
<evidence type="ECO:0000256" key="1">
    <source>
        <dbReference type="ARBA" id="ARBA00009477"/>
    </source>
</evidence>
<feature type="domain" description="CusB-like beta-barrel" evidence="3">
    <location>
        <begin position="225"/>
        <end position="301"/>
    </location>
</feature>
<dbReference type="PATRIC" id="fig|442.8.peg.1117"/>
<dbReference type="GO" id="GO:0015679">
    <property type="term" value="P:plasma membrane copper ion transport"/>
    <property type="evidence" value="ECO:0007669"/>
    <property type="project" value="TreeGrafter"/>
</dbReference>
<dbReference type="Gene3D" id="2.40.30.170">
    <property type="match status" value="1"/>
</dbReference>
<dbReference type="GO" id="GO:0030313">
    <property type="term" value="C:cell envelope"/>
    <property type="evidence" value="ECO:0007669"/>
    <property type="project" value="TreeGrafter"/>
</dbReference>
<name>A0A149RUV9_GLUOY</name>
<evidence type="ECO:0000256" key="2">
    <source>
        <dbReference type="ARBA" id="ARBA00022448"/>
    </source>
</evidence>
<dbReference type="Gene3D" id="2.40.420.20">
    <property type="match status" value="1"/>
</dbReference>
<evidence type="ECO:0000259" key="3">
    <source>
        <dbReference type="Pfam" id="PF25954"/>
    </source>
</evidence>
<evidence type="ECO:0000313" key="5">
    <source>
        <dbReference type="EMBL" id="KXV18177.1"/>
    </source>
</evidence>
<dbReference type="GO" id="GO:0060003">
    <property type="term" value="P:copper ion export"/>
    <property type="evidence" value="ECO:0007669"/>
    <property type="project" value="TreeGrafter"/>
</dbReference>
<dbReference type="Pfam" id="PF25954">
    <property type="entry name" value="Beta-barrel_RND_2"/>
    <property type="match status" value="1"/>
</dbReference>
<dbReference type="NCBIfam" id="TIGR01730">
    <property type="entry name" value="RND_mfp"/>
    <property type="match status" value="1"/>
</dbReference>
<dbReference type="SUPFAM" id="SSF111369">
    <property type="entry name" value="HlyD-like secretion proteins"/>
    <property type="match status" value="1"/>
</dbReference>
<accession>A0A149RUV9</accession>
<dbReference type="PANTHER" id="PTHR30097:SF4">
    <property type="entry name" value="SLR6042 PROTEIN"/>
    <property type="match status" value="1"/>
</dbReference>
<dbReference type="Pfam" id="PF25975">
    <property type="entry name" value="CzcB_C"/>
    <property type="match status" value="1"/>
</dbReference>
<gene>
    <name evidence="5" type="ORF">AD934_09565</name>
</gene>
<evidence type="ECO:0000313" key="6">
    <source>
        <dbReference type="Proteomes" id="UP000075655"/>
    </source>
</evidence>